<dbReference type="GO" id="GO:0009245">
    <property type="term" value="P:lipid A biosynthetic process"/>
    <property type="evidence" value="ECO:0007669"/>
    <property type="project" value="UniProtKB-UniRule"/>
</dbReference>
<keyword evidence="7 18" id="KW-0479">Metal-binding</keyword>
<dbReference type="InterPro" id="IPR029044">
    <property type="entry name" value="Nucleotide-diphossugar_trans"/>
</dbReference>
<keyword evidence="11 18" id="KW-0573">Peptidoglycan synthesis</keyword>
<feature type="compositionally biased region" description="Basic and acidic residues" evidence="19">
    <location>
        <begin position="440"/>
        <end position="457"/>
    </location>
</feature>
<dbReference type="InterPro" id="IPR005882">
    <property type="entry name" value="Bifunctional_GlmU"/>
</dbReference>
<dbReference type="GO" id="GO:0009252">
    <property type="term" value="P:peptidoglycan biosynthetic process"/>
    <property type="evidence" value="ECO:0007669"/>
    <property type="project" value="UniProtKB-UniRule"/>
</dbReference>
<feature type="active site" description="Proton acceptor" evidence="18">
    <location>
        <position position="362"/>
    </location>
</feature>
<dbReference type="GO" id="GO:0000287">
    <property type="term" value="F:magnesium ion binding"/>
    <property type="evidence" value="ECO:0007669"/>
    <property type="project" value="UniProtKB-UniRule"/>
</dbReference>
<dbReference type="SUPFAM" id="SSF53448">
    <property type="entry name" value="Nucleotide-diphospho-sugar transferases"/>
    <property type="match status" value="1"/>
</dbReference>
<evidence type="ECO:0000256" key="16">
    <source>
        <dbReference type="ARBA" id="ARBA00048493"/>
    </source>
</evidence>
<comment type="caution">
    <text evidence="21">The sequence shown here is derived from an EMBL/GenBank/DDBJ whole genome shotgun (WGS) entry which is preliminary data.</text>
</comment>
<dbReference type="GO" id="GO:0005737">
    <property type="term" value="C:cytoplasm"/>
    <property type="evidence" value="ECO:0007669"/>
    <property type="project" value="UniProtKB-SubCell"/>
</dbReference>
<evidence type="ECO:0000256" key="8">
    <source>
        <dbReference type="ARBA" id="ARBA00022737"/>
    </source>
</evidence>
<keyword evidence="14 18" id="KW-0961">Cell wall biogenesis/degradation</keyword>
<keyword evidence="6 18" id="KW-0548">Nucleotidyltransferase</keyword>
<dbReference type="PANTHER" id="PTHR43584">
    <property type="entry name" value="NUCLEOTIDYL TRANSFERASE"/>
    <property type="match status" value="1"/>
</dbReference>
<evidence type="ECO:0000313" key="22">
    <source>
        <dbReference type="Proteomes" id="UP000295008"/>
    </source>
</evidence>
<dbReference type="GO" id="GO:0006048">
    <property type="term" value="P:UDP-N-acetylglucosamine biosynthetic process"/>
    <property type="evidence" value="ECO:0007669"/>
    <property type="project" value="UniProtKB-UniPathway"/>
</dbReference>
<feature type="binding site" evidence="18">
    <location>
        <position position="379"/>
    </location>
    <ligand>
        <name>acetyl-CoA</name>
        <dbReference type="ChEBI" id="CHEBI:57288"/>
    </ligand>
</feature>
<evidence type="ECO:0000256" key="6">
    <source>
        <dbReference type="ARBA" id="ARBA00022695"/>
    </source>
</evidence>
<keyword evidence="13 18" id="KW-0012">Acyltransferase</keyword>
<evidence type="ECO:0000256" key="3">
    <source>
        <dbReference type="ARBA" id="ARBA00007947"/>
    </source>
</evidence>
<evidence type="ECO:0000256" key="19">
    <source>
        <dbReference type="SAM" id="MobiDB-lite"/>
    </source>
</evidence>
<dbReference type="NCBIfam" id="TIGR01173">
    <property type="entry name" value="glmU"/>
    <property type="match status" value="1"/>
</dbReference>
<feature type="region of interest" description="Linker" evidence="18">
    <location>
        <begin position="230"/>
        <end position="250"/>
    </location>
</feature>
<proteinExistence type="inferred from homology"/>
<dbReference type="PROSITE" id="PS00101">
    <property type="entry name" value="HEXAPEP_TRANSFERASES"/>
    <property type="match status" value="1"/>
</dbReference>
<comment type="function">
    <text evidence="17 18">Catalyzes the last two sequential reactions in the de novo biosynthetic pathway for UDP-N-acetylglucosamine (UDP-GlcNAc). The C-terminal domain catalyzes the transfer of acetyl group from acetyl coenzyme A to glucosamine-1-phosphate (GlcN-1-P) to produce N-acetylglucosamine-1-phosphate (GlcNAc-1-P), which is converted into UDP-GlcNAc by the transfer of uridine 5-monophosphate (from uridine 5-triphosphate), a reaction catalyzed by the N-terminal domain.</text>
</comment>
<dbReference type="RefSeq" id="WP_132012531.1">
    <property type="nucleotide sequence ID" value="NZ_SLUN01000002.1"/>
</dbReference>
<comment type="pathway">
    <text evidence="18">Nucleotide-sugar biosynthesis; UDP-N-acetyl-alpha-D-glucosamine biosynthesis; N-acetyl-alpha-D-glucosamine 1-phosphate from alpha-D-glucosamine 6-phosphate (route II): step 2/2.</text>
</comment>
<dbReference type="GO" id="GO:0008360">
    <property type="term" value="P:regulation of cell shape"/>
    <property type="evidence" value="ECO:0007669"/>
    <property type="project" value="UniProtKB-KW"/>
</dbReference>
<accession>A0A4R1SA22</accession>
<comment type="pathway">
    <text evidence="18">Nucleotide-sugar biosynthesis; UDP-N-acetyl-alpha-D-glucosamine biosynthesis; UDP-N-acetyl-alpha-D-glucosamine from N-acetyl-alpha-D-glucosamine 1-phosphate: step 1/1.</text>
</comment>
<comment type="cofactor">
    <cofactor evidence="18">
        <name>Mg(2+)</name>
        <dbReference type="ChEBI" id="CHEBI:18420"/>
    </cofactor>
    <text evidence="18">Binds 1 Mg(2+) ion per subunit.</text>
</comment>
<dbReference type="GO" id="GO:0003977">
    <property type="term" value="F:UDP-N-acetylglucosamine diphosphorylase activity"/>
    <property type="evidence" value="ECO:0007669"/>
    <property type="project" value="UniProtKB-UniRule"/>
</dbReference>
<evidence type="ECO:0000256" key="15">
    <source>
        <dbReference type="ARBA" id="ARBA00048247"/>
    </source>
</evidence>
<keyword evidence="12 18" id="KW-0511">Multifunctional enzyme</keyword>
<keyword evidence="22" id="KW-1185">Reference proteome</keyword>
<dbReference type="PANTHER" id="PTHR43584:SF3">
    <property type="entry name" value="BIFUNCTIONAL PROTEIN GLMU"/>
    <property type="match status" value="1"/>
</dbReference>
<dbReference type="InterPro" id="IPR038009">
    <property type="entry name" value="GlmU_C_LbH"/>
</dbReference>
<dbReference type="AlphaFoldDB" id="A0A4R1SA22"/>
<dbReference type="UniPathway" id="UPA00973"/>
<dbReference type="GO" id="GO:0000902">
    <property type="term" value="P:cell morphogenesis"/>
    <property type="evidence" value="ECO:0007669"/>
    <property type="project" value="UniProtKB-UniRule"/>
</dbReference>
<organism evidence="21 22">
    <name type="scientific">Hydrogenispora ethanolica</name>
    <dbReference type="NCBI Taxonomy" id="1082276"/>
    <lineage>
        <taxon>Bacteria</taxon>
        <taxon>Bacillati</taxon>
        <taxon>Bacillota</taxon>
        <taxon>Hydrogenispora</taxon>
    </lineage>
</organism>
<dbReference type="UniPathway" id="UPA00113">
    <property type="reaction ID" value="UER00532"/>
</dbReference>
<evidence type="ECO:0000256" key="10">
    <source>
        <dbReference type="ARBA" id="ARBA00022960"/>
    </source>
</evidence>
<dbReference type="InterPro" id="IPR018357">
    <property type="entry name" value="Hexapep_transf_CS"/>
</dbReference>
<comment type="subunit">
    <text evidence="18">Homotrimer.</text>
</comment>
<evidence type="ECO:0000256" key="17">
    <source>
        <dbReference type="ARBA" id="ARBA00049628"/>
    </source>
</evidence>
<evidence type="ECO:0000313" key="21">
    <source>
        <dbReference type="EMBL" id="TCL76345.1"/>
    </source>
</evidence>
<reference evidence="21 22" key="1">
    <citation type="submission" date="2019-03" db="EMBL/GenBank/DDBJ databases">
        <title>Genomic Encyclopedia of Type Strains, Phase IV (KMG-IV): sequencing the most valuable type-strain genomes for metagenomic binning, comparative biology and taxonomic classification.</title>
        <authorList>
            <person name="Goeker M."/>
        </authorList>
    </citation>
    <scope>NUCLEOTIDE SEQUENCE [LARGE SCALE GENOMIC DNA]</scope>
    <source>
        <strain evidence="21 22">LX-B</strain>
    </source>
</reference>
<feature type="binding site" evidence="18">
    <location>
        <position position="365"/>
    </location>
    <ligand>
        <name>UDP-N-acetyl-alpha-D-glucosamine</name>
        <dbReference type="ChEBI" id="CHEBI:57705"/>
    </ligand>
</feature>
<dbReference type="InterPro" id="IPR025877">
    <property type="entry name" value="MobA-like_NTP_Trfase"/>
</dbReference>
<evidence type="ECO:0000256" key="18">
    <source>
        <dbReference type="HAMAP-Rule" id="MF_01631"/>
    </source>
</evidence>
<keyword evidence="4 18" id="KW-0963">Cytoplasm</keyword>
<dbReference type="InterPro" id="IPR001451">
    <property type="entry name" value="Hexapep"/>
</dbReference>
<dbReference type="SUPFAM" id="SSF51161">
    <property type="entry name" value="Trimeric LpxA-like enzymes"/>
    <property type="match status" value="1"/>
</dbReference>
<keyword evidence="8 18" id="KW-0677">Repeat</keyword>
<dbReference type="Proteomes" id="UP000295008">
    <property type="component" value="Unassembled WGS sequence"/>
</dbReference>
<dbReference type="EC" id="2.7.7.23" evidence="18"/>
<dbReference type="Pfam" id="PF00132">
    <property type="entry name" value="Hexapep"/>
    <property type="match status" value="1"/>
</dbReference>
<keyword evidence="5 18" id="KW-0808">Transferase</keyword>
<dbReference type="CDD" id="cd03353">
    <property type="entry name" value="LbH_GlmU_C"/>
    <property type="match status" value="1"/>
</dbReference>
<feature type="binding site" evidence="18">
    <location>
        <position position="350"/>
    </location>
    <ligand>
        <name>UDP-N-acetyl-alpha-D-glucosamine</name>
        <dbReference type="ChEBI" id="CHEBI:57705"/>
    </ligand>
</feature>
<feature type="binding site" evidence="18">
    <location>
        <position position="404"/>
    </location>
    <ligand>
        <name>acetyl-CoA</name>
        <dbReference type="ChEBI" id="CHEBI:57288"/>
    </ligand>
</feature>
<comment type="pathway">
    <text evidence="18">Bacterial outer membrane biogenesis; LPS lipid A biosynthesis.</text>
</comment>
<evidence type="ECO:0000256" key="5">
    <source>
        <dbReference type="ARBA" id="ARBA00022679"/>
    </source>
</evidence>
<evidence type="ECO:0000256" key="4">
    <source>
        <dbReference type="ARBA" id="ARBA00022490"/>
    </source>
</evidence>
<feature type="region of interest" description="N-acetyltransferase" evidence="18">
    <location>
        <begin position="251"/>
        <end position="457"/>
    </location>
</feature>
<feature type="binding site" evidence="18">
    <location>
        <position position="332"/>
    </location>
    <ligand>
        <name>UDP-N-acetyl-alpha-D-glucosamine</name>
        <dbReference type="ChEBI" id="CHEBI:57705"/>
    </ligand>
</feature>
<feature type="binding site" evidence="18">
    <location>
        <begin position="385"/>
        <end position="386"/>
    </location>
    <ligand>
        <name>acetyl-CoA</name>
        <dbReference type="ChEBI" id="CHEBI:57288"/>
    </ligand>
</feature>
<evidence type="ECO:0000256" key="9">
    <source>
        <dbReference type="ARBA" id="ARBA00022842"/>
    </source>
</evidence>
<dbReference type="EC" id="2.3.1.157" evidence="18"/>
<dbReference type="OrthoDB" id="9775031at2"/>
<feature type="region of interest" description="Disordered" evidence="19">
    <location>
        <begin position="433"/>
        <end position="457"/>
    </location>
</feature>
<evidence type="ECO:0000256" key="2">
    <source>
        <dbReference type="ARBA" id="ARBA00007707"/>
    </source>
</evidence>
<feature type="binding site" evidence="18">
    <location>
        <position position="422"/>
    </location>
    <ligand>
        <name>acetyl-CoA</name>
        <dbReference type="ChEBI" id="CHEBI:57288"/>
    </ligand>
</feature>
<dbReference type="EMBL" id="SLUN01000002">
    <property type="protein sequence ID" value="TCL76345.1"/>
    <property type="molecule type" value="Genomic_DNA"/>
</dbReference>
<evidence type="ECO:0000259" key="20">
    <source>
        <dbReference type="Pfam" id="PF12804"/>
    </source>
</evidence>
<comment type="similarity">
    <text evidence="3 18">In the N-terminal section; belongs to the N-acetylglucosamine-1-phosphate uridyltransferase family.</text>
</comment>
<dbReference type="HAMAP" id="MF_01631">
    <property type="entry name" value="GlmU"/>
    <property type="match status" value="1"/>
</dbReference>
<dbReference type="GO" id="GO:0019134">
    <property type="term" value="F:glucosamine-1-phosphate N-acetyltransferase activity"/>
    <property type="evidence" value="ECO:0007669"/>
    <property type="project" value="UniProtKB-UniRule"/>
</dbReference>
<evidence type="ECO:0000256" key="7">
    <source>
        <dbReference type="ARBA" id="ARBA00022723"/>
    </source>
</evidence>
<protein>
    <recommendedName>
        <fullName evidence="18">Bifunctional protein GlmU</fullName>
    </recommendedName>
    <domain>
        <recommendedName>
            <fullName evidence="18">UDP-N-acetylglucosamine pyrophosphorylase</fullName>
            <ecNumber evidence="18">2.7.7.23</ecNumber>
        </recommendedName>
        <alternativeName>
            <fullName evidence="18">N-acetylglucosamine-1-phosphate uridyltransferase</fullName>
        </alternativeName>
    </domain>
    <domain>
        <recommendedName>
            <fullName evidence="18">Glucosamine-1-phosphate N-acetyltransferase</fullName>
            <ecNumber evidence="18">2.3.1.157</ecNumber>
        </recommendedName>
    </domain>
</protein>
<evidence type="ECO:0000256" key="12">
    <source>
        <dbReference type="ARBA" id="ARBA00023268"/>
    </source>
</evidence>
<evidence type="ECO:0000256" key="13">
    <source>
        <dbReference type="ARBA" id="ARBA00023315"/>
    </source>
</evidence>
<dbReference type="Gene3D" id="3.90.550.10">
    <property type="entry name" value="Spore Coat Polysaccharide Biosynthesis Protein SpsA, Chain A"/>
    <property type="match status" value="1"/>
</dbReference>
<dbReference type="Gene3D" id="2.160.10.10">
    <property type="entry name" value="Hexapeptide repeat proteins"/>
    <property type="match status" value="1"/>
</dbReference>
<name>A0A4R1SA22_HYDET</name>
<keyword evidence="10 18" id="KW-0133">Cell shape</keyword>
<feature type="domain" description="MobA-like NTP transferase" evidence="20">
    <location>
        <begin position="6"/>
        <end position="134"/>
    </location>
</feature>
<dbReference type="Pfam" id="PF12804">
    <property type="entry name" value="NTP_transf_3"/>
    <property type="match status" value="1"/>
</dbReference>
<evidence type="ECO:0000256" key="14">
    <source>
        <dbReference type="ARBA" id="ARBA00023316"/>
    </source>
</evidence>
<feature type="binding site" evidence="18">
    <location>
        <position position="376"/>
    </location>
    <ligand>
        <name>UDP-N-acetyl-alpha-D-glucosamine</name>
        <dbReference type="ChEBI" id="CHEBI:57705"/>
    </ligand>
</feature>
<dbReference type="InterPro" id="IPR050065">
    <property type="entry name" value="GlmU-like"/>
</dbReference>
<evidence type="ECO:0000256" key="11">
    <source>
        <dbReference type="ARBA" id="ARBA00022984"/>
    </source>
</evidence>
<comment type="similarity">
    <text evidence="2 18">In the C-terminal section; belongs to the transferase hexapeptide repeat family.</text>
</comment>
<feature type="binding site" evidence="18">
    <location>
        <position position="439"/>
    </location>
    <ligand>
        <name>acetyl-CoA</name>
        <dbReference type="ChEBI" id="CHEBI:57288"/>
    </ligand>
</feature>
<comment type="catalytic activity">
    <reaction evidence="16 18">
        <text>N-acetyl-alpha-D-glucosamine 1-phosphate + UTP + H(+) = UDP-N-acetyl-alpha-D-glucosamine + diphosphate</text>
        <dbReference type="Rhea" id="RHEA:13509"/>
        <dbReference type="ChEBI" id="CHEBI:15378"/>
        <dbReference type="ChEBI" id="CHEBI:33019"/>
        <dbReference type="ChEBI" id="CHEBI:46398"/>
        <dbReference type="ChEBI" id="CHEBI:57705"/>
        <dbReference type="ChEBI" id="CHEBI:57776"/>
        <dbReference type="EC" id="2.7.7.23"/>
    </reaction>
</comment>
<dbReference type="InterPro" id="IPR011004">
    <property type="entry name" value="Trimer_LpxA-like_sf"/>
</dbReference>
<gene>
    <name evidence="18" type="primary">glmU</name>
    <name evidence="21" type="ORF">EDC14_1002102</name>
</gene>
<comment type="catalytic activity">
    <reaction evidence="15 18">
        <text>alpha-D-glucosamine 1-phosphate + acetyl-CoA = N-acetyl-alpha-D-glucosamine 1-phosphate + CoA + H(+)</text>
        <dbReference type="Rhea" id="RHEA:13725"/>
        <dbReference type="ChEBI" id="CHEBI:15378"/>
        <dbReference type="ChEBI" id="CHEBI:57287"/>
        <dbReference type="ChEBI" id="CHEBI:57288"/>
        <dbReference type="ChEBI" id="CHEBI:57776"/>
        <dbReference type="ChEBI" id="CHEBI:58516"/>
        <dbReference type="EC" id="2.3.1.157"/>
    </reaction>
</comment>
<comment type="caution">
    <text evidence="18">Lacks conserved residue(s) required for the propagation of feature annotation.</text>
</comment>
<dbReference type="GO" id="GO:0071555">
    <property type="term" value="P:cell wall organization"/>
    <property type="evidence" value="ECO:0007669"/>
    <property type="project" value="UniProtKB-KW"/>
</dbReference>
<feature type="region of interest" description="Pyrophosphorylase" evidence="18">
    <location>
        <begin position="1"/>
        <end position="229"/>
    </location>
</feature>
<evidence type="ECO:0000256" key="1">
    <source>
        <dbReference type="ARBA" id="ARBA00004496"/>
    </source>
</evidence>
<sequence>MALVSLILATGRDPQMNSVYPTALQPVLGKPMLAYAVATARECGADPLWVVTGPATEQVSEIMGPELNYLSLPESRETGQALLSASEALADCSGDVLVLPGNMPLLTADALRQLLEAKRAQGASAAVLTLERRHSSGGDRIIQDAADLISAVIPEEDATEEQRQNNAADAGVYCFGIGELRAALAKLSPRTGRGEYSLAEVFTIMLESGAKVIGVPAGDPLTVLRPTDRMQLARTEKCLKEAINGRWMRDGVTLADPDFTYIGPDVVIGRDTRILPGTFLFGKSMIGENCTIGPHTRIVDSSIGRDSVVEHSQVLQSRLGAANQVGPFAFIRPGTVTAGQVKIGDFVELKNCQIEQGSKVPHLTYLGDTEVGAGVNIGAGTITCNYDGVHKHRTIIGDGAFIGSNSNLVAPVKVGAGATVGAGSTITKEVPPGALAVARSRQEVKPEWRSPRDRAGK</sequence>
<dbReference type="GO" id="GO:0016020">
    <property type="term" value="C:membrane"/>
    <property type="evidence" value="ECO:0007669"/>
    <property type="project" value="GOC"/>
</dbReference>
<comment type="subcellular location">
    <subcellularLocation>
        <location evidence="1 18">Cytoplasm</location>
    </subcellularLocation>
</comment>
<keyword evidence="9 18" id="KW-0460">Magnesium</keyword>